<dbReference type="EMBL" id="DS113696">
    <property type="protein sequence ID" value="EAX97902.1"/>
    <property type="molecule type" value="Genomic_DNA"/>
</dbReference>
<evidence type="ECO:0000259" key="7">
    <source>
        <dbReference type="PROSITE" id="PS50089"/>
    </source>
</evidence>
<evidence type="ECO:0000313" key="8">
    <source>
        <dbReference type="EMBL" id="EAX97902.1"/>
    </source>
</evidence>
<dbReference type="Pfam" id="PF13923">
    <property type="entry name" value="zf-C3HC4_2"/>
    <property type="match status" value="1"/>
</dbReference>
<dbReference type="SUPFAM" id="SSF57850">
    <property type="entry name" value="RING/U-box"/>
    <property type="match status" value="1"/>
</dbReference>
<dbReference type="SMR" id="A2FB19"/>
<feature type="transmembrane region" description="Helical" evidence="6">
    <location>
        <begin position="185"/>
        <end position="201"/>
    </location>
</feature>
<accession>A2FB19</accession>
<dbReference type="PROSITE" id="PS00518">
    <property type="entry name" value="ZF_RING_1"/>
    <property type="match status" value="1"/>
</dbReference>
<dbReference type="InParanoid" id="A2FB19"/>
<keyword evidence="6" id="KW-0812">Transmembrane</keyword>
<gene>
    <name evidence="8" type="ORF">TVAG_059670</name>
</gene>
<dbReference type="OMA" id="WLIRSEC"/>
<feature type="region of interest" description="Disordered" evidence="5">
    <location>
        <begin position="66"/>
        <end position="96"/>
    </location>
</feature>
<keyword evidence="2 4" id="KW-0863">Zinc-finger</keyword>
<protein>
    <recommendedName>
        <fullName evidence="7">RING-type domain-containing protein</fullName>
    </recommendedName>
</protein>
<sequence length="202" mass="23374">MNDNNFTPTPVVEPKNNNPAAQQEPGAIVVEEIPEYDYQDYINQLGNNNYQTPQDDTDITQENTNTTQEDVNTEQPNINTAQEAPQNPQDDTENQEEEDLFTCPICMEELHDPVATPCGHVFCRRCIEEWLIRSECCPNCNAPNITKDSLITIRGQGEAENRPEFDNSYKNNRWYHKTYRYFKKNYISILIIILFCLVCLVD</sequence>
<dbReference type="PROSITE" id="PS50089">
    <property type="entry name" value="ZF_RING_2"/>
    <property type="match status" value="1"/>
</dbReference>
<dbReference type="KEGG" id="tva:4755691"/>
<evidence type="ECO:0000256" key="5">
    <source>
        <dbReference type="SAM" id="MobiDB-lite"/>
    </source>
</evidence>
<keyword evidence="9" id="KW-1185">Reference proteome</keyword>
<evidence type="ECO:0000256" key="4">
    <source>
        <dbReference type="PROSITE-ProRule" id="PRU00175"/>
    </source>
</evidence>
<dbReference type="PANTHER" id="PTHR23041">
    <property type="entry name" value="RING FINGER DOMAIN-CONTAINING"/>
    <property type="match status" value="1"/>
</dbReference>
<keyword evidence="1" id="KW-0479">Metal-binding</keyword>
<keyword evidence="3" id="KW-0862">Zinc</keyword>
<dbReference type="Gene3D" id="3.30.40.10">
    <property type="entry name" value="Zinc/RING finger domain, C3HC4 (zinc finger)"/>
    <property type="match status" value="1"/>
</dbReference>
<dbReference type="InterPro" id="IPR013083">
    <property type="entry name" value="Znf_RING/FYVE/PHD"/>
</dbReference>
<organism evidence="8 9">
    <name type="scientific">Trichomonas vaginalis (strain ATCC PRA-98 / G3)</name>
    <dbReference type="NCBI Taxonomy" id="412133"/>
    <lineage>
        <taxon>Eukaryota</taxon>
        <taxon>Metamonada</taxon>
        <taxon>Parabasalia</taxon>
        <taxon>Trichomonadida</taxon>
        <taxon>Trichomonadidae</taxon>
        <taxon>Trichomonas</taxon>
    </lineage>
</organism>
<dbReference type="SMART" id="SM00184">
    <property type="entry name" value="RING"/>
    <property type="match status" value="1"/>
</dbReference>
<dbReference type="VEuPathDB" id="TrichDB:TVAGG3_0710310"/>
<dbReference type="InterPro" id="IPR047134">
    <property type="entry name" value="RNF4"/>
</dbReference>
<dbReference type="InterPro" id="IPR017907">
    <property type="entry name" value="Znf_RING_CS"/>
</dbReference>
<dbReference type="VEuPathDB" id="TrichDB:TVAG_059670"/>
<evidence type="ECO:0000256" key="3">
    <source>
        <dbReference type="ARBA" id="ARBA00022833"/>
    </source>
</evidence>
<evidence type="ECO:0000256" key="2">
    <source>
        <dbReference type="ARBA" id="ARBA00022771"/>
    </source>
</evidence>
<name>A2FB19_TRIV3</name>
<reference evidence="8" key="1">
    <citation type="submission" date="2006-10" db="EMBL/GenBank/DDBJ databases">
        <authorList>
            <person name="Amadeo P."/>
            <person name="Zhao Q."/>
            <person name="Wortman J."/>
            <person name="Fraser-Liggett C."/>
            <person name="Carlton J."/>
        </authorList>
    </citation>
    <scope>NUCLEOTIDE SEQUENCE</scope>
    <source>
        <strain evidence="8">G3</strain>
    </source>
</reference>
<evidence type="ECO:0000256" key="1">
    <source>
        <dbReference type="ARBA" id="ARBA00022723"/>
    </source>
</evidence>
<keyword evidence="6" id="KW-1133">Transmembrane helix</keyword>
<keyword evidence="6" id="KW-0472">Membrane</keyword>
<dbReference type="GO" id="GO:0008270">
    <property type="term" value="F:zinc ion binding"/>
    <property type="evidence" value="ECO:0007669"/>
    <property type="project" value="UniProtKB-KW"/>
</dbReference>
<evidence type="ECO:0000256" key="6">
    <source>
        <dbReference type="SAM" id="Phobius"/>
    </source>
</evidence>
<dbReference type="AlphaFoldDB" id="A2FB19"/>
<dbReference type="PANTHER" id="PTHR23041:SF78">
    <property type="entry name" value="E3 UBIQUITIN-PROTEIN LIGASE RNF4"/>
    <property type="match status" value="1"/>
</dbReference>
<feature type="compositionally biased region" description="Polar residues" evidence="5">
    <location>
        <begin position="66"/>
        <end position="89"/>
    </location>
</feature>
<dbReference type="eggNOG" id="KOG0823">
    <property type="taxonomic scope" value="Eukaryota"/>
</dbReference>
<dbReference type="InterPro" id="IPR001841">
    <property type="entry name" value="Znf_RING"/>
</dbReference>
<dbReference type="Proteomes" id="UP000001542">
    <property type="component" value="Unassembled WGS sequence"/>
</dbReference>
<reference evidence="8" key="2">
    <citation type="journal article" date="2007" name="Science">
        <title>Draft genome sequence of the sexually transmitted pathogen Trichomonas vaginalis.</title>
        <authorList>
            <person name="Carlton J.M."/>
            <person name="Hirt R.P."/>
            <person name="Silva J.C."/>
            <person name="Delcher A.L."/>
            <person name="Schatz M."/>
            <person name="Zhao Q."/>
            <person name="Wortman J.R."/>
            <person name="Bidwell S.L."/>
            <person name="Alsmark U.C.M."/>
            <person name="Besteiro S."/>
            <person name="Sicheritz-Ponten T."/>
            <person name="Noel C.J."/>
            <person name="Dacks J.B."/>
            <person name="Foster P.G."/>
            <person name="Simillion C."/>
            <person name="Van de Peer Y."/>
            <person name="Miranda-Saavedra D."/>
            <person name="Barton G.J."/>
            <person name="Westrop G.D."/>
            <person name="Mueller S."/>
            <person name="Dessi D."/>
            <person name="Fiori P.L."/>
            <person name="Ren Q."/>
            <person name="Paulsen I."/>
            <person name="Zhang H."/>
            <person name="Bastida-Corcuera F.D."/>
            <person name="Simoes-Barbosa A."/>
            <person name="Brown M.T."/>
            <person name="Hayes R.D."/>
            <person name="Mukherjee M."/>
            <person name="Okumura C.Y."/>
            <person name="Schneider R."/>
            <person name="Smith A.J."/>
            <person name="Vanacova S."/>
            <person name="Villalvazo M."/>
            <person name="Haas B.J."/>
            <person name="Pertea M."/>
            <person name="Feldblyum T.V."/>
            <person name="Utterback T.R."/>
            <person name="Shu C.L."/>
            <person name="Osoegawa K."/>
            <person name="de Jong P.J."/>
            <person name="Hrdy I."/>
            <person name="Horvathova L."/>
            <person name="Zubacova Z."/>
            <person name="Dolezal P."/>
            <person name="Malik S.B."/>
            <person name="Logsdon J.M. Jr."/>
            <person name="Henze K."/>
            <person name="Gupta A."/>
            <person name="Wang C.C."/>
            <person name="Dunne R.L."/>
            <person name="Upcroft J.A."/>
            <person name="Upcroft P."/>
            <person name="White O."/>
            <person name="Salzberg S.L."/>
            <person name="Tang P."/>
            <person name="Chiu C.-H."/>
            <person name="Lee Y.-S."/>
            <person name="Embley T.M."/>
            <person name="Coombs G.H."/>
            <person name="Mottram J.C."/>
            <person name="Tachezy J."/>
            <person name="Fraser-Liggett C.M."/>
            <person name="Johnson P.J."/>
        </authorList>
    </citation>
    <scope>NUCLEOTIDE SEQUENCE [LARGE SCALE GENOMIC DNA]</scope>
    <source>
        <strain evidence="8">G3</strain>
    </source>
</reference>
<feature type="domain" description="RING-type" evidence="7">
    <location>
        <begin position="103"/>
        <end position="141"/>
    </location>
</feature>
<dbReference type="OrthoDB" id="6105938at2759"/>
<dbReference type="STRING" id="5722.A2FB19"/>
<proteinExistence type="predicted"/>
<dbReference type="RefSeq" id="XP_001310832.1">
    <property type="nucleotide sequence ID" value="XM_001310831.1"/>
</dbReference>
<feature type="region of interest" description="Disordered" evidence="5">
    <location>
        <begin position="1"/>
        <end position="27"/>
    </location>
</feature>
<evidence type="ECO:0000313" key="9">
    <source>
        <dbReference type="Proteomes" id="UP000001542"/>
    </source>
</evidence>